<dbReference type="EMBL" id="AP024085">
    <property type="protein sequence ID" value="BCL56503.1"/>
    <property type="molecule type" value="Genomic_DNA"/>
</dbReference>
<keyword evidence="3" id="KW-0813">Transport</keyword>
<keyword evidence="4 8" id="KW-1003">Cell membrane</keyword>
<dbReference type="Proteomes" id="UP000593842">
    <property type="component" value="Chromosome"/>
</dbReference>
<proteinExistence type="inferred from homology"/>
<organism evidence="9 10">
    <name type="scientific">Faecalibacillus intestinalis</name>
    <dbReference type="NCBI Taxonomy" id="1982626"/>
    <lineage>
        <taxon>Bacteria</taxon>
        <taxon>Bacillati</taxon>
        <taxon>Bacillota</taxon>
        <taxon>Erysipelotrichia</taxon>
        <taxon>Erysipelotrichales</taxon>
        <taxon>Coprobacillaceae</taxon>
        <taxon>Faecalibacillus</taxon>
    </lineage>
</organism>
<dbReference type="AlphaFoldDB" id="A0A7I8DXN4"/>
<evidence type="ECO:0000256" key="3">
    <source>
        <dbReference type="ARBA" id="ARBA00022448"/>
    </source>
</evidence>
<evidence type="ECO:0000256" key="5">
    <source>
        <dbReference type="ARBA" id="ARBA00022692"/>
    </source>
</evidence>
<dbReference type="PANTHER" id="PTHR30269:SF37">
    <property type="entry name" value="MEMBRANE TRANSPORTER PROTEIN"/>
    <property type="match status" value="1"/>
</dbReference>
<comment type="subcellular location">
    <subcellularLocation>
        <location evidence="1 8">Cell membrane</location>
        <topology evidence="1 8">Multi-pass membrane protein</topology>
    </subcellularLocation>
</comment>
<dbReference type="KEGG" id="fit:Fi14EGH31_02150"/>
<evidence type="ECO:0000256" key="2">
    <source>
        <dbReference type="ARBA" id="ARBA00009142"/>
    </source>
</evidence>
<evidence type="ECO:0000313" key="9">
    <source>
        <dbReference type="EMBL" id="BCL56503.1"/>
    </source>
</evidence>
<evidence type="ECO:0000256" key="7">
    <source>
        <dbReference type="ARBA" id="ARBA00023136"/>
    </source>
</evidence>
<evidence type="ECO:0000256" key="4">
    <source>
        <dbReference type="ARBA" id="ARBA00022475"/>
    </source>
</evidence>
<keyword evidence="5 8" id="KW-0812">Transmembrane</keyword>
<dbReference type="Pfam" id="PF01925">
    <property type="entry name" value="TauE"/>
    <property type="match status" value="1"/>
</dbReference>
<keyword evidence="6 8" id="KW-1133">Transmembrane helix</keyword>
<feature type="transmembrane region" description="Helical" evidence="8">
    <location>
        <begin position="189"/>
        <end position="205"/>
    </location>
</feature>
<comment type="similarity">
    <text evidence="2 8">Belongs to the 4-toluene sulfonate uptake permease (TSUP) (TC 2.A.102) family.</text>
</comment>
<keyword evidence="7 8" id="KW-0472">Membrane</keyword>
<feature type="transmembrane region" description="Helical" evidence="8">
    <location>
        <begin position="31"/>
        <end position="54"/>
    </location>
</feature>
<feature type="transmembrane region" description="Helical" evidence="8">
    <location>
        <begin position="121"/>
        <end position="146"/>
    </location>
</feature>
<dbReference type="PANTHER" id="PTHR30269">
    <property type="entry name" value="TRANSMEMBRANE PROTEIN YFCA"/>
    <property type="match status" value="1"/>
</dbReference>
<evidence type="ECO:0000313" key="10">
    <source>
        <dbReference type="Proteomes" id="UP000593842"/>
    </source>
</evidence>
<feature type="transmembrane region" description="Helical" evidence="8">
    <location>
        <begin position="66"/>
        <end position="85"/>
    </location>
</feature>
<dbReference type="InterPro" id="IPR052017">
    <property type="entry name" value="TSUP"/>
</dbReference>
<accession>A0A7I8DXN4</accession>
<dbReference type="InterPro" id="IPR002781">
    <property type="entry name" value="TM_pro_TauE-like"/>
</dbReference>
<feature type="transmembrane region" description="Helical" evidence="8">
    <location>
        <begin position="217"/>
        <end position="235"/>
    </location>
</feature>
<evidence type="ECO:0000256" key="8">
    <source>
        <dbReference type="RuleBase" id="RU363041"/>
    </source>
</evidence>
<dbReference type="GeneID" id="70578622"/>
<evidence type="ECO:0000256" key="6">
    <source>
        <dbReference type="ARBA" id="ARBA00022989"/>
    </source>
</evidence>
<protein>
    <recommendedName>
        <fullName evidence="8">Probable membrane transporter protein</fullName>
    </recommendedName>
</protein>
<dbReference type="RefSeq" id="WP_117481277.1">
    <property type="nucleotide sequence ID" value="NZ_AP024085.1"/>
</dbReference>
<dbReference type="GO" id="GO:0005886">
    <property type="term" value="C:plasma membrane"/>
    <property type="evidence" value="ECO:0007669"/>
    <property type="project" value="UniProtKB-SubCell"/>
</dbReference>
<feature type="transmembrane region" description="Helical" evidence="8">
    <location>
        <begin position="91"/>
        <end position="109"/>
    </location>
</feature>
<reference evidence="10" key="1">
    <citation type="submission" date="2020-09" db="EMBL/GenBank/DDBJ databases">
        <title>Complete genome sequencing of Faecalibacillus intestinalis strain 14EGH31.</title>
        <authorList>
            <person name="Sakamoto M."/>
            <person name="Murakami T."/>
            <person name="Mori H."/>
        </authorList>
    </citation>
    <scope>NUCLEOTIDE SEQUENCE [LARGE SCALE GENOMIC DNA]</scope>
    <source>
        <strain evidence="10">14EGH31</strain>
    </source>
</reference>
<sequence>MEILFISTIAGLLQGLTGFGAGIILMLYLPYLYPVIQCSGIIGIICLFLSLIMALQYRKFIELKKVLIPLSIYILISTITIVIGPSLNSSYLKKGLSLFFILLSFYFLFIKKKNTQIKMSIFISLFCILISSICDGLFGIGGPLMVIYFKNKTDNQNEYLGCIQLFFLVNCIYNTILRIINDILLPQHLSIILISIPAICLGLLIAKKISYQLNINFINKITYLIIGLSGLFNLIA</sequence>
<gene>
    <name evidence="9" type="primary">tauE2</name>
    <name evidence="9" type="ORF">Fi14EGH31_02150</name>
</gene>
<evidence type="ECO:0000256" key="1">
    <source>
        <dbReference type="ARBA" id="ARBA00004651"/>
    </source>
</evidence>
<name>A0A7I8DXN4_9FIRM</name>